<evidence type="ECO:0000256" key="6">
    <source>
        <dbReference type="SAM" id="MobiDB-lite"/>
    </source>
</evidence>
<dbReference type="Proteomes" id="UP000626109">
    <property type="component" value="Unassembled WGS sequence"/>
</dbReference>
<feature type="compositionally biased region" description="Pro residues" evidence="6">
    <location>
        <begin position="312"/>
        <end position="321"/>
    </location>
</feature>
<gene>
    <name evidence="9" type="ORF">PGLA2088_LOCUS10931</name>
</gene>
<keyword evidence="1" id="KW-0378">Hydrolase</keyword>
<sequence>MEPLCLESGLWGTASCLARATAALAVDVASFAWIQGWSCSGAAQSFSTTLFSQWTVWVQLVREGPQRLSGADFVWQTLRAWWVLGCSHCATWPLFRALESQRAAFVAAHPAQARLLPDLLALGVALCWLVLVFLLIGLSLRRLRRRLWHRPEVLFFPDKTGAHVTRICSLMATSKRRVWLAMFTLTNDTLSDELLRAHRRGLDVRVILDDEQCQALGADAQRLLDAGVPLVTDGHWARMHHKFALLDGLVLNGSFNWTKQASVANWENLCVLRDSAVVQPFDREFRRMWWEFQAKSKGSRNQQVVSRKRDATPPPKARSQN</sequence>
<proteinExistence type="inferred from homology"/>
<dbReference type="GO" id="GO:0016042">
    <property type="term" value="P:lipid catabolic process"/>
    <property type="evidence" value="ECO:0007669"/>
    <property type="project" value="UniProtKB-KW"/>
</dbReference>
<keyword evidence="3" id="KW-0443">Lipid metabolism</keyword>
<comment type="similarity">
    <text evidence="4">Belongs to the phospholipase D family. MitoPLD/Zucchini subfamily.</text>
</comment>
<keyword evidence="7" id="KW-1133">Transmembrane helix</keyword>
<evidence type="ECO:0000256" key="7">
    <source>
        <dbReference type="SAM" id="Phobius"/>
    </source>
</evidence>
<organism evidence="9 10">
    <name type="scientific">Polarella glacialis</name>
    <name type="common">Dinoflagellate</name>
    <dbReference type="NCBI Taxonomy" id="89957"/>
    <lineage>
        <taxon>Eukaryota</taxon>
        <taxon>Sar</taxon>
        <taxon>Alveolata</taxon>
        <taxon>Dinophyceae</taxon>
        <taxon>Suessiales</taxon>
        <taxon>Suessiaceae</taxon>
        <taxon>Polarella</taxon>
    </lineage>
</organism>
<evidence type="ECO:0000256" key="4">
    <source>
        <dbReference type="ARBA" id="ARBA00038012"/>
    </source>
</evidence>
<feature type="region of interest" description="Disordered" evidence="6">
    <location>
        <begin position="296"/>
        <end position="321"/>
    </location>
</feature>
<dbReference type="EMBL" id="CAJNNW010012433">
    <property type="protein sequence ID" value="CAE8654265.1"/>
    <property type="molecule type" value="Genomic_DNA"/>
</dbReference>
<evidence type="ECO:0000256" key="3">
    <source>
        <dbReference type="ARBA" id="ARBA00023098"/>
    </source>
</evidence>
<dbReference type="PANTHER" id="PTHR43856:SF1">
    <property type="entry name" value="MITOCHONDRIAL CARDIOLIPIN HYDROLASE"/>
    <property type="match status" value="1"/>
</dbReference>
<protein>
    <recommendedName>
        <fullName evidence="5">Mitochondrial cardiolipin hydrolase</fullName>
    </recommendedName>
</protein>
<dbReference type="Gene3D" id="3.30.870.10">
    <property type="entry name" value="Endonuclease Chain A"/>
    <property type="match status" value="1"/>
</dbReference>
<name>A0A813IQ69_POLGL</name>
<comment type="caution">
    <text evidence="9">The sequence shown here is derived from an EMBL/GenBank/DDBJ whole genome shotgun (WGS) entry which is preliminary data.</text>
</comment>
<dbReference type="InterPro" id="IPR051406">
    <property type="entry name" value="PLD_domain"/>
</dbReference>
<dbReference type="Pfam" id="PF13091">
    <property type="entry name" value="PLDc_2"/>
    <property type="match status" value="1"/>
</dbReference>
<evidence type="ECO:0000313" key="9">
    <source>
        <dbReference type="EMBL" id="CAE8654265.1"/>
    </source>
</evidence>
<keyword evidence="7" id="KW-0472">Membrane</keyword>
<feature type="transmembrane region" description="Helical" evidence="7">
    <location>
        <begin position="119"/>
        <end position="140"/>
    </location>
</feature>
<evidence type="ECO:0000259" key="8">
    <source>
        <dbReference type="Pfam" id="PF13091"/>
    </source>
</evidence>
<evidence type="ECO:0000256" key="2">
    <source>
        <dbReference type="ARBA" id="ARBA00022963"/>
    </source>
</evidence>
<dbReference type="PANTHER" id="PTHR43856">
    <property type="entry name" value="CARDIOLIPIN HYDROLASE"/>
    <property type="match status" value="1"/>
</dbReference>
<keyword evidence="2" id="KW-0442">Lipid degradation</keyword>
<dbReference type="GO" id="GO:0016891">
    <property type="term" value="F:RNA endonuclease activity producing 5'-phosphomonoesters, hydrolytic mechanism"/>
    <property type="evidence" value="ECO:0007669"/>
    <property type="project" value="TreeGrafter"/>
</dbReference>
<evidence type="ECO:0000256" key="1">
    <source>
        <dbReference type="ARBA" id="ARBA00022801"/>
    </source>
</evidence>
<keyword evidence="7" id="KW-0812">Transmembrane</keyword>
<dbReference type="InterPro" id="IPR025202">
    <property type="entry name" value="PLD-like_dom"/>
</dbReference>
<evidence type="ECO:0000256" key="5">
    <source>
        <dbReference type="ARBA" id="ARBA00040549"/>
    </source>
</evidence>
<reference evidence="9" key="1">
    <citation type="submission" date="2021-02" db="EMBL/GenBank/DDBJ databases">
        <authorList>
            <person name="Dougan E. K."/>
            <person name="Rhodes N."/>
            <person name="Thang M."/>
            <person name="Chan C."/>
        </authorList>
    </citation>
    <scope>NUCLEOTIDE SEQUENCE</scope>
</reference>
<accession>A0A813IQ69</accession>
<dbReference type="SUPFAM" id="SSF56024">
    <property type="entry name" value="Phospholipase D/nuclease"/>
    <property type="match status" value="1"/>
</dbReference>
<evidence type="ECO:0000313" key="10">
    <source>
        <dbReference type="Proteomes" id="UP000626109"/>
    </source>
</evidence>
<dbReference type="AlphaFoldDB" id="A0A813IQ69"/>
<feature type="domain" description="Phospholipase D-like" evidence="8">
    <location>
        <begin position="167"/>
        <end position="289"/>
    </location>
</feature>